<keyword evidence="2" id="KW-1185">Reference proteome</keyword>
<sequence>MVTLYRLGCDGNGASIGKLARHFRCAEGTIELFTDRCITALIALEADVVSWPDAYEREEISARIEELSGFRQCIGFVDGTLFPFSTKPEHDSSDYYSRKGCYGMAGLVVCVYTGWAGCCHDARLMANCELYQIRVWNAHCIGILKGRYFSLKGLRLRLRNERDGERIVSWIRACVVLHNLLLYVPRVGDSEADNPNRWIPVAKELPDLVDDGNFDNSLIRNAATEGKRKRLRVMRSLLDHMTST</sequence>
<comment type="caution">
    <text evidence="1">The sequence shown here is derived from an EMBL/GenBank/DDBJ whole genome shotgun (WGS) entry which is preliminary data.</text>
</comment>
<evidence type="ECO:0000313" key="2">
    <source>
        <dbReference type="Proteomes" id="UP000237271"/>
    </source>
</evidence>
<evidence type="ECO:0008006" key="3">
    <source>
        <dbReference type="Google" id="ProtNLM"/>
    </source>
</evidence>
<gene>
    <name evidence="1" type="ORF">PHPALM_36248</name>
</gene>
<protein>
    <recommendedName>
        <fullName evidence="3">DDE Tnp4 domain-containing protein</fullName>
    </recommendedName>
</protein>
<organism evidence="1 2">
    <name type="scientific">Phytophthora palmivora</name>
    <dbReference type="NCBI Taxonomy" id="4796"/>
    <lineage>
        <taxon>Eukaryota</taxon>
        <taxon>Sar</taxon>
        <taxon>Stramenopiles</taxon>
        <taxon>Oomycota</taxon>
        <taxon>Peronosporomycetes</taxon>
        <taxon>Peronosporales</taxon>
        <taxon>Peronosporaceae</taxon>
        <taxon>Phytophthora</taxon>
    </lineage>
</organism>
<dbReference type="Proteomes" id="UP000237271">
    <property type="component" value="Unassembled WGS sequence"/>
</dbReference>
<dbReference type="EMBL" id="NCKW01020116">
    <property type="protein sequence ID" value="POM59022.1"/>
    <property type="molecule type" value="Genomic_DNA"/>
</dbReference>
<accession>A0A2P4X0E3</accession>
<proteinExistence type="predicted"/>
<evidence type="ECO:0000313" key="1">
    <source>
        <dbReference type="EMBL" id="POM59022.1"/>
    </source>
</evidence>
<reference evidence="1 2" key="1">
    <citation type="journal article" date="2017" name="Genome Biol. Evol.">
        <title>Phytophthora megakarya and P. palmivora, closely related causal agents of cacao black pod rot, underwent increases in genome sizes and gene numbers by different mechanisms.</title>
        <authorList>
            <person name="Ali S.S."/>
            <person name="Shao J."/>
            <person name="Lary D.J."/>
            <person name="Kronmiller B."/>
            <person name="Shen D."/>
            <person name="Strem M.D."/>
            <person name="Amoako-Attah I."/>
            <person name="Akrofi A.Y."/>
            <person name="Begoude B.A."/>
            <person name="Ten Hoopen G.M."/>
            <person name="Coulibaly K."/>
            <person name="Kebe B.I."/>
            <person name="Melnick R.L."/>
            <person name="Guiltinan M.J."/>
            <person name="Tyler B.M."/>
            <person name="Meinhardt L.W."/>
            <person name="Bailey B.A."/>
        </authorList>
    </citation>
    <scope>NUCLEOTIDE SEQUENCE [LARGE SCALE GENOMIC DNA]</scope>
    <source>
        <strain evidence="2">sbr112.9</strain>
    </source>
</reference>
<dbReference type="OrthoDB" id="110659at2759"/>
<dbReference type="AlphaFoldDB" id="A0A2P4X0E3"/>
<name>A0A2P4X0E3_9STRA</name>